<evidence type="ECO:0008006" key="4">
    <source>
        <dbReference type="Google" id="ProtNLM"/>
    </source>
</evidence>
<feature type="transmembrane region" description="Helical" evidence="1">
    <location>
        <begin position="57"/>
        <end position="83"/>
    </location>
</feature>
<accession>A0A2G8R983</accession>
<reference evidence="2 3" key="1">
    <citation type="submission" date="2013-09" db="EMBL/GenBank/DDBJ databases">
        <title>Genome sequencing of Phaeobacter antarcticus sp. nov. SM1211.</title>
        <authorList>
            <person name="Zhang X.-Y."/>
            <person name="Liu C."/>
            <person name="Chen X.-L."/>
            <person name="Xie B.-B."/>
            <person name="Qin Q.-L."/>
            <person name="Rong J.-C."/>
            <person name="Zhang Y.-Z."/>
        </authorList>
    </citation>
    <scope>NUCLEOTIDE SEQUENCE [LARGE SCALE GENOMIC DNA]</scope>
    <source>
        <strain evidence="2 3">SM1211</strain>
    </source>
</reference>
<dbReference type="RefSeq" id="WP_099912719.1">
    <property type="nucleotide sequence ID" value="NZ_AWWI01000138.1"/>
</dbReference>
<feature type="transmembrane region" description="Helical" evidence="1">
    <location>
        <begin position="132"/>
        <end position="154"/>
    </location>
</feature>
<sequence>MLSKSLMLLLRFARRLGVRVVLMAALAVLAALFAPLFDGFIPKSLTERFGADAVRPILNILASSLLTVTTFSLGVMVSAFQSASSQGTPRAYRVLMQDGTTQTVLATFVSGFLFSLTALVMFNAGFYSETAAVVIFGLTIVTIVLIIAAILRWIDLLSHLGSMDHTLRQVENAAQISLQTNASAPNLGANRLIDMLPPPPGARPVFAAESGYVQFIDLARLNDALMEKDGVLWITASPGKYVLRDQPMGYISRADQGLCDSICDYITFGRERTMEQDCRFGLVVLSEIAARAMSPGVNDPGTAIDVVHRLKKLLWEYIQSLGAHDAAEQDSQDDEEPVLYPRIHLPATTASDLLHDAYGVIIRDAAGRVEVMGQIIHALQELATAPGAMGTAARAEITYARTHAEEAISNETDLDKIRRLAPAEGD</sequence>
<feature type="transmembrane region" description="Helical" evidence="1">
    <location>
        <begin position="104"/>
        <end position="126"/>
    </location>
</feature>
<dbReference type="OrthoDB" id="2955631at2"/>
<name>A0A2G8R983_9RHOB</name>
<feature type="transmembrane region" description="Helical" evidence="1">
    <location>
        <begin position="20"/>
        <end position="37"/>
    </location>
</feature>
<keyword evidence="1" id="KW-0472">Membrane</keyword>
<evidence type="ECO:0000313" key="3">
    <source>
        <dbReference type="Proteomes" id="UP000231259"/>
    </source>
</evidence>
<dbReference type="Pfam" id="PF10011">
    <property type="entry name" value="DUF2254"/>
    <property type="match status" value="1"/>
</dbReference>
<keyword evidence="3" id="KW-1185">Reference proteome</keyword>
<evidence type="ECO:0000313" key="2">
    <source>
        <dbReference type="EMBL" id="PIL18116.1"/>
    </source>
</evidence>
<dbReference type="EMBL" id="AWWI01000138">
    <property type="protein sequence ID" value="PIL18116.1"/>
    <property type="molecule type" value="Genomic_DNA"/>
</dbReference>
<gene>
    <name evidence="2" type="ORF">P775_21335</name>
</gene>
<dbReference type="Proteomes" id="UP000231259">
    <property type="component" value="Unassembled WGS sequence"/>
</dbReference>
<protein>
    <recommendedName>
        <fullName evidence="4">DUF2254 domain-containing protein</fullName>
    </recommendedName>
</protein>
<keyword evidence="1" id="KW-1133">Transmembrane helix</keyword>
<comment type="caution">
    <text evidence="2">The sequence shown here is derived from an EMBL/GenBank/DDBJ whole genome shotgun (WGS) entry which is preliminary data.</text>
</comment>
<keyword evidence="1" id="KW-0812">Transmembrane</keyword>
<dbReference type="AlphaFoldDB" id="A0A2G8R983"/>
<proteinExistence type="predicted"/>
<organism evidence="2 3">
    <name type="scientific">Puniceibacterium antarcticum</name>
    <dbReference type="NCBI Taxonomy" id="1206336"/>
    <lineage>
        <taxon>Bacteria</taxon>
        <taxon>Pseudomonadati</taxon>
        <taxon>Pseudomonadota</taxon>
        <taxon>Alphaproteobacteria</taxon>
        <taxon>Rhodobacterales</taxon>
        <taxon>Paracoccaceae</taxon>
        <taxon>Puniceibacterium</taxon>
    </lineage>
</organism>
<dbReference type="InterPro" id="IPR018723">
    <property type="entry name" value="DUF2254_membrane"/>
</dbReference>
<evidence type="ECO:0000256" key="1">
    <source>
        <dbReference type="SAM" id="Phobius"/>
    </source>
</evidence>